<reference evidence="3 4" key="1">
    <citation type="submission" date="2022-11" db="EMBL/GenBank/DDBJ databases">
        <title>Minimal conservation of predation-associated metabolite biosynthetic gene clusters underscores biosynthetic potential of Myxococcota including descriptions for ten novel species: Archangium lansinium sp. nov., Myxococcus landrumus sp. nov., Nannocystis bai.</title>
        <authorList>
            <person name="Ahearne A."/>
            <person name="Stevens C."/>
            <person name="Phillips K."/>
        </authorList>
    </citation>
    <scope>NUCLEOTIDE SEQUENCE [LARGE SCALE GENOMIC DNA]</scope>
    <source>
        <strain evidence="3 4">MIWBW</strain>
    </source>
</reference>
<name>A0ABT4AEG9_9BACT</name>
<dbReference type="PANTHER" id="PTHR38033:SF1">
    <property type="entry name" value="DOTU FAMILY TYPE IV_VI SECRETION SYSTEM PROTEIN"/>
    <property type="match status" value="1"/>
</dbReference>
<gene>
    <name evidence="3" type="ORF">OV287_36775</name>
</gene>
<dbReference type="Gene3D" id="1.25.40.590">
    <property type="entry name" value="Type IV / VI secretion system, DotU"/>
    <property type="match status" value="1"/>
</dbReference>
<comment type="caution">
    <text evidence="3">The sequence shown here is derived from an EMBL/GenBank/DDBJ whole genome shotgun (WGS) entry which is preliminary data.</text>
</comment>
<dbReference type="Pfam" id="PF09850">
    <property type="entry name" value="DotU"/>
    <property type="match status" value="1"/>
</dbReference>
<evidence type="ECO:0000259" key="2">
    <source>
        <dbReference type="Pfam" id="PF09850"/>
    </source>
</evidence>
<feature type="compositionally biased region" description="Low complexity" evidence="1">
    <location>
        <begin position="248"/>
        <end position="266"/>
    </location>
</feature>
<dbReference type="PANTHER" id="PTHR38033">
    <property type="entry name" value="MEMBRANE PROTEIN-RELATED"/>
    <property type="match status" value="1"/>
</dbReference>
<organism evidence="3 4">
    <name type="scientific">Archangium lansingense</name>
    <dbReference type="NCBI Taxonomy" id="2995310"/>
    <lineage>
        <taxon>Bacteria</taxon>
        <taxon>Pseudomonadati</taxon>
        <taxon>Myxococcota</taxon>
        <taxon>Myxococcia</taxon>
        <taxon>Myxococcales</taxon>
        <taxon>Cystobacterineae</taxon>
        <taxon>Archangiaceae</taxon>
        <taxon>Archangium</taxon>
    </lineage>
</organism>
<evidence type="ECO:0000256" key="1">
    <source>
        <dbReference type="SAM" id="MobiDB-lite"/>
    </source>
</evidence>
<evidence type="ECO:0000313" key="4">
    <source>
        <dbReference type="Proteomes" id="UP001207654"/>
    </source>
</evidence>
<dbReference type="InterPro" id="IPR038522">
    <property type="entry name" value="T4/T6SS_DotU_sf"/>
</dbReference>
<dbReference type="RefSeq" id="WP_267538701.1">
    <property type="nucleotide sequence ID" value="NZ_JAPNKA010000001.1"/>
</dbReference>
<feature type="domain" description="Type IV / VI secretion system DotU" evidence="2">
    <location>
        <begin position="40"/>
        <end position="234"/>
    </location>
</feature>
<feature type="region of interest" description="Disordered" evidence="1">
    <location>
        <begin position="243"/>
        <end position="266"/>
    </location>
</feature>
<evidence type="ECO:0000313" key="3">
    <source>
        <dbReference type="EMBL" id="MCY1080020.1"/>
    </source>
</evidence>
<dbReference type="EMBL" id="JAPNKA010000001">
    <property type="protein sequence ID" value="MCY1080020.1"/>
    <property type="molecule type" value="Genomic_DNA"/>
</dbReference>
<feature type="region of interest" description="Disordered" evidence="1">
    <location>
        <begin position="186"/>
        <end position="216"/>
    </location>
</feature>
<dbReference type="Proteomes" id="UP001207654">
    <property type="component" value="Unassembled WGS sequence"/>
</dbReference>
<keyword evidence="4" id="KW-1185">Reference proteome</keyword>
<accession>A0ABT4AEG9</accession>
<feature type="compositionally biased region" description="Basic and acidic residues" evidence="1">
    <location>
        <begin position="202"/>
        <end position="216"/>
    </location>
</feature>
<dbReference type="InterPro" id="IPR017732">
    <property type="entry name" value="T4/T6SS_DotU"/>
</dbReference>
<proteinExistence type="predicted"/>
<sequence length="266" mass="29879">MRKPDSPSLSSTSSLLLDRARLLFAEILQLRQQVQLHSTATRFNSRFTPGPTVEELRRRLLDRVQEQTRPEGAPRGSLLERHLEECRYVMATFADEVLVHTPWYGQEAWRENLLEDALFGSHDAGDRFFTEVARLLSERDPAREELAAVYMMALALGFQGRYRGLGAEAALQDMQRQLFTLAFQRPPEPDASSRRLVGQAYEHTRDERTDRRPERRGPWVAAIAAALTLTFATSGALSIHHSSQRAGTVPSSSVAAATSVPSEAHR</sequence>
<protein>
    <submittedName>
        <fullName evidence="3">DotU family type IV/VI secretion system protein</fullName>
    </submittedName>
</protein>
<dbReference type="NCBIfam" id="TIGR03349">
    <property type="entry name" value="IV_VI_DotU"/>
    <property type="match status" value="1"/>
</dbReference>